<dbReference type="AlphaFoldDB" id="A0A0B6Y539"/>
<evidence type="ECO:0000313" key="2">
    <source>
        <dbReference type="EMBL" id="CEK51269.1"/>
    </source>
</evidence>
<feature type="non-terminal residue" evidence="2">
    <location>
        <position position="1"/>
    </location>
</feature>
<protein>
    <submittedName>
        <fullName evidence="2">Uncharacterized protein</fullName>
    </submittedName>
</protein>
<accession>A0A0B6Y539</accession>
<name>A0A0B6Y539_9EUPU</name>
<feature type="region of interest" description="Disordered" evidence="1">
    <location>
        <begin position="113"/>
        <end position="134"/>
    </location>
</feature>
<proteinExistence type="predicted"/>
<evidence type="ECO:0000256" key="1">
    <source>
        <dbReference type="SAM" id="MobiDB-lite"/>
    </source>
</evidence>
<sequence length="134" mass="14962">WKQRMVGIIMYISSVQSRNVLKNKRGPVKKVIGVKRASSSIQNNREHTQLTPLSILLTDIAFNSSTLNIAKKKNIRGRSVRKLVKQKTVSNRTMLSTNRIDLNSSIRVTRSKSSSSVGGFEHVGTSGKRKQILS</sequence>
<gene>
    <name evidence="2" type="primary">ORF12998</name>
</gene>
<dbReference type="EMBL" id="HACG01004404">
    <property type="protein sequence ID" value="CEK51269.1"/>
    <property type="molecule type" value="Transcribed_RNA"/>
</dbReference>
<feature type="non-terminal residue" evidence="2">
    <location>
        <position position="134"/>
    </location>
</feature>
<reference evidence="2" key="1">
    <citation type="submission" date="2014-12" db="EMBL/GenBank/DDBJ databases">
        <title>Insight into the proteome of Arion vulgaris.</title>
        <authorList>
            <person name="Aradska J."/>
            <person name="Bulat T."/>
            <person name="Smidak R."/>
            <person name="Sarate P."/>
            <person name="Gangsoo J."/>
            <person name="Sialana F."/>
            <person name="Bilban M."/>
            <person name="Lubec G."/>
        </authorList>
    </citation>
    <scope>NUCLEOTIDE SEQUENCE</scope>
    <source>
        <tissue evidence="2">Skin</tissue>
    </source>
</reference>
<organism evidence="2">
    <name type="scientific">Arion vulgaris</name>
    <dbReference type="NCBI Taxonomy" id="1028688"/>
    <lineage>
        <taxon>Eukaryota</taxon>
        <taxon>Metazoa</taxon>
        <taxon>Spiralia</taxon>
        <taxon>Lophotrochozoa</taxon>
        <taxon>Mollusca</taxon>
        <taxon>Gastropoda</taxon>
        <taxon>Heterobranchia</taxon>
        <taxon>Euthyneura</taxon>
        <taxon>Panpulmonata</taxon>
        <taxon>Eupulmonata</taxon>
        <taxon>Stylommatophora</taxon>
        <taxon>Helicina</taxon>
        <taxon>Arionoidea</taxon>
        <taxon>Arionidae</taxon>
        <taxon>Arion</taxon>
    </lineage>
</organism>